<feature type="compositionally biased region" description="Basic and acidic residues" evidence="1">
    <location>
        <begin position="169"/>
        <end position="187"/>
    </location>
</feature>
<reference evidence="2 3" key="1">
    <citation type="journal article" date="2013" name="Curr. Biol.">
        <title>The Genome of the Foraminiferan Reticulomyxa filosa.</title>
        <authorList>
            <person name="Glockner G."/>
            <person name="Hulsmann N."/>
            <person name="Schleicher M."/>
            <person name="Noegel A.A."/>
            <person name="Eichinger L."/>
            <person name="Gallinger C."/>
            <person name="Pawlowski J."/>
            <person name="Sierra R."/>
            <person name="Euteneuer U."/>
            <person name="Pillet L."/>
            <person name="Moustafa A."/>
            <person name="Platzer M."/>
            <person name="Groth M."/>
            <person name="Szafranski K."/>
            <person name="Schliwa M."/>
        </authorList>
    </citation>
    <scope>NUCLEOTIDE SEQUENCE [LARGE SCALE GENOMIC DNA]</scope>
</reference>
<accession>X6LDL4</accession>
<dbReference type="Proteomes" id="UP000023152">
    <property type="component" value="Unassembled WGS sequence"/>
</dbReference>
<organism evidence="2 3">
    <name type="scientific">Reticulomyxa filosa</name>
    <dbReference type="NCBI Taxonomy" id="46433"/>
    <lineage>
        <taxon>Eukaryota</taxon>
        <taxon>Sar</taxon>
        <taxon>Rhizaria</taxon>
        <taxon>Retaria</taxon>
        <taxon>Foraminifera</taxon>
        <taxon>Monothalamids</taxon>
        <taxon>Reticulomyxidae</taxon>
        <taxon>Reticulomyxa</taxon>
    </lineage>
</organism>
<feature type="compositionally biased region" description="Basic and acidic residues" evidence="1">
    <location>
        <begin position="143"/>
        <end position="152"/>
    </location>
</feature>
<dbReference type="AlphaFoldDB" id="X6LDL4"/>
<evidence type="ECO:0000256" key="1">
    <source>
        <dbReference type="SAM" id="MobiDB-lite"/>
    </source>
</evidence>
<keyword evidence="3" id="KW-1185">Reference proteome</keyword>
<feature type="non-terminal residue" evidence="2">
    <location>
        <position position="1"/>
    </location>
</feature>
<name>X6LDL4_RETFI</name>
<gene>
    <name evidence="2" type="ORF">RFI_38663</name>
</gene>
<feature type="region of interest" description="Disordered" evidence="1">
    <location>
        <begin position="1"/>
        <end position="187"/>
    </location>
</feature>
<sequence>AKKRENITTNELPREEEAEVDELQAPLVAEAQEDRGEYLVEHQPEEDEEDGVIENGEDIAAPDVNDEKALHEEQHLAAAASSASASSSSSSSAIASVASGAKAAQVPPVQSQIQVQAQVQGGAHGADKKHAQQKSQFLQEQLDVIRDSKESSGESDYPDMNPYIVNNNRLKDEEADVSLKEEDEGKN</sequence>
<protein>
    <submittedName>
        <fullName evidence="2">Uncharacterized protein</fullName>
    </submittedName>
</protein>
<feature type="compositionally biased region" description="Low complexity" evidence="1">
    <location>
        <begin position="77"/>
        <end position="121"/>
    </location>
</feature>
<proteinExistence type="predicted"/>
<evidence type="ECO:0000313" key="2">
    <source>
        <dbReference type="EMBL" id="ETN98824.1"/>
    </source>
</evidence>
<feature type="compositionally biased region" description="Basic and acidic residues" evidence="1">
    <location>
        <begin position="32"/>
        <end position="43"/>
    </location>
</feature>
<feature type="compositionally biased region" description="Basic and acidic residues" evidence="1">
    <location>
        <begin position="65"/>
        <end position="75"/>
    </location>
</feature>
<comment type="caution">
    <text evidence="2">The sequence shown here is derived from an EMBL/GenBank/DDBJ whole genome shotgun (WGS) entry which is preliminary data.</text>
</comment>
<evidence type="ECO:0000313" key="3">
    <source>
        <dbReference type="Proteomes" id="UP000023152"/>
    </source>
</evidence>
<dbReference type="EMBL" id="ASPP01045694">
    <property type="protein sequence ID" value="ETN98824.1"/>
    <property type="molecule type" value="Genomic_DNA"/>
</dbReference>
<feature type="compositionally biased region" description="Acidic residues" evidence="1">
    <location>
        <begin position="44"/>
        <end position="57"/>
    </location>
</feature>